<sequence>MSDCPPTGPDPLAGLQDIDWASLQHAYGPAADVPRLLRSLYRPDEAADAADTLFMNVHHQGGCVESAAVAALPFLVRAATDPAVAATVRIDLVDLVACVAAEGNRVEPRWIAPGWAEAWDAAVPFLLPLLHDPDQEVRTATVSALEEAHGRADQALPALWARHAHETVPRVLDALVDAAGVLAGHADREREATLARLLGLTAPDAGPGERLRAVAALRAADHEGDHARVVREVLAGGDLGGYRVTGAVKLLGGTPAERLGHLTRLLGNPAASTRRQALEAAAGELSRRRSAVPPLLPAVAALLDDPEPDNRLFAARVLGMCGTAALPWADRLAAMTDDEGEPYLPAQDHALWALSRTGDPRCAAPLARHLAGERLGFAYFSIHSEGWWTHELSLGETLGPLGAHAHALLPPLRARLRGVRSVDEARALCQSLTPWGPAAAPAVPELCALLATDAAVWAAEALAAIGPEAAAAVDRDRLRALIDAPPEGQPFAPRALARAYGRLTGDRGPALALYLPRLDEPYGNDHAAIVLGELGPAGAPYADRLRELLRAQATGWVPVRAGEALWRITGRADEVVPALVAAIEPYTGGGVTRAVTETVRLLGELGPAAAPAVPALRAFLDADERPVEHGSWRSVPDDDALCAAAHRALRAASGETI</sequence>
<proteinExistence type="predicted"/>
<evidence type="ECO:0008006" key="3">
    <source>
        <dbReference type="Google" id="ProtNLM"/>
    </source>
</evidence>
<protein>
    <recommendedName>
        <fullName evidence="3">HEAT repeat domain-containing protein</fullName>
    </recommendedName>
</protein>
<dbReference type="RefSeq" id="WP_369143564.1">
    <property type="nucleotide sequence ID" value="NZ_CP163444.1"/>
</dbReference>
<dbReference type="Gene3D" id="1.25.10.10">
    <property type="entry name" value="Leucine-rich Repeat Variant"/>
    <property type="match status" value="2"/>
</dbReference>
<dbReference type="AlphaFoldDB" id="A0AB39SWL0"/>
<name>A0AB39SWL0_9ACTN</name>
<dbReference type="EMBL" id="CP163444">
    <property type="protein sequence ID" value="XDQ70833.1"/>
    <property type="molecule type" value="Genomic_DNA"/>
</dbReference>
<reference evidence="2" key="1">
    <citation type="submission" date="2024-07" db="EMBL/GenBank/DDBJ databases">
        <authorList>
            <person name="Yu S.T."/>
        </authorList>
    </citation>
    <scope>NUCLEOTIDE SEQUENCE</scope>
    <source>
        <strain evidence="2">R44</strain>
    </source>
</reference>
<dbReference type="SUPFAM" id="SSF48371">
    <property type="entry name" value="ARM repeat"/>
    <property type="match status" value="2"/>
</dbReference>
<dbReference type="InterPro" id="IPR000357">
    <property type="entry name" value="HEAT"/>
</dbReference>
<organism evidence="2">
    <name type="scientific">Streptomyces sp. R44</name>
    <dbReference type="NCBI Taxonomy" id="3238633"/>
    <lineage>
        <taxon>Bacteria</taxon>
        <taxon>Bacillati</taxon>
        <taxon>Actinomycetota</taxon>
        <taxon>Actinomycetes</taxon>
        <taxon>Kitasatosporales</taxon>
        <taxon>Streptomycetaceae</taxon>
        <taxon>Streptomyces</taxon>
    </lineage>
</organism>
<keyword evidence="1" id="KW-0677">Repeat</keyword>
<dbReference type="InterPro" id="IPR011989">
    <property type="entry name" value="ARM-like"/>
</dbReference>
<accession>A0AB39SWL0</accession>
<evidence type="ECO:0000256" key="1">
    <source>
        <dbReference type="ARBA" id="ARBA00022737"/>
    </source>
</evidence>
<dbReference type="InterPro" id="IPR016024">
    <property type="entry name" value="ARM-type_fold"/>
</dbReference>
<gene>
    <name evidence="2" type="ORF">AB5J54_10025</name>
</gene>
<evidence type="ECO:0000313" key="2">
    <source>
        <dbReference type="EMBL" id="XDQ70833.1"/>
    </source>
</evidence>
<dbReference type="Pfam" id="PF02985">
    <property type="entry name" value="HEAT"/>
    <property type="match status" value="1"/>
</dbReference>